<evidence type="ECO:0000313" key="2">
    <source>
        <dbReference type="Proteomes" id="UP000006316"/>
    </source>
</evidence>
<reference evidence="1 2" key="1">
    <citation type="journal article" date="2012" name="Front. Microbiol.">
        <title>Redundancy and modularity in membrane-associated dissimilatory nitrate reduction in Bacillus.</title>
        <authorList>
            <person name="Heylen K."/>
            <person name="Keltjens J."/>
        </authorList>
    </citation>
    <scope>NUCLEOTIDE SEQUENCE [LARGE SCALE GENOMIC DNA]</scope>
    <source>
        <strain evidence="2">LMG 21833T</strain>
    </source>
</reference>
<dbReference type="EMBL" id="AJLS01000004">
    <property type="protein sequence ID" value="EKN71591.1"/>
    <property type="molecule type" value="Genomic_DNA"/>
</dbReference>
<proteinExistence type="predicted"/>
<dbReference type="Proteomes" id="UP000006316">
    <property type="component" value="Unassembled WGS sequence"/>
</dbReference>
<dbReference type="AlphaFoldDB" id="K6EDQ9"/>
<organism evidence="1 2">
    <name type="scientific">Neobacillus bataviensis LMG 21833</name>
    <dbReference type="NCBI Taxonomy" id="1117379"/>
    <lineage>
        <taxon>Bacteria</taxon>
        <taxon>Bacillati</taxon>
        <taxon>Bacillota</taxon>
        <taxon>Bacilli</taxon>
        <taxon>Bacillales</taxon>
        <taxon>Bacillaceae</taxon>
        <taxon>Neobacillus</taxon>
    </lineage>
</organism>
<dbReference type="OrthoDB" id="9788659at2"/>
<accession>K6EDQ9</accession>
<dbReference type="RefSeq" id="WP_007083189.1">
    <property type="nucleotide sequence ID" value="NZ_AJLS01000004.1"/>
</dbReference>
<evidence type="ECO:0000313" key="1">
    <source>
        <dbReference type="EMBL" id="EKN71591.1"/>
    </source>
</evidence>
<protein>
    <submittedName>
        <fullName evidence="1">Uncharacterized protein</fullName>
    </submittedName>
</protein>
<gene>
    <name evidence="1" type="ORF">BABA_00730</name>
</gene>
<comment type="caution">
    <text evidence="1">The sequence shown here is derived from an EMBL/GenBank/DDBJ whole genome shotgun (WGS) entry which is preliminary data.</text>
</comment>
<dbReference type="PATRIC" id="fig|1117379.3.peg.152"/>
<sequence>MLGQSFPSRWAYANDKIREMVSQGRLLEFMNYSLVDEHYFETESQKYETQDQIIEVWNKYLELDGLKIIRNGSHFTLYDLTAFNVIVKQEELEILSTEFMRQQIDKCEKKLLERDFDGAITTARA</sequence>
<keyword evidence="2" id="KW-1185">Reference proteome</keyword>
<name>K6EDQ9_9BACI</name>